<protein>
    <submittedName>
        <fullName evidence="2">Methyltransferase, FkbM family</fullName>
    </submittedName>
</protein>
<dbReference type="InterPro" id="IPR006342">
    <property type="entry name" value="FkbM_mtfrase"/>
</dbReference>
<dbReference type="STRING" id="880071.Fleli_1235"/>
<dbReference type="PANTHER" id="PTHR34203">
    <property type="entry name" value="METHYLTRANSFERASE, FKBM FAMILY PROTEIN"/>
    <property type="match status" value="1"/>
</dbReference>
<gene>
    <name evidence="2" type="ordered locus">Fleli_1235</name>
</gene>
<dbReference type="SUPFAM" id="SSF53335">
    <property type="entry name" value="S-adenosyl-L-methionine-dependent methyltransferases"/>
    <property type="match status" value="1"/>
</dbReference>
<name>I4AI87_BERLS</name>
<dbReference type="InterPro" id="IPR052514">
    <property type="entry name" value="SAM-dependent_MTase"/>
</dbReference>
<dbReference type="AlphaFoldDB" id="I4AI87"/>
<dbReference type="eggNOG" id="COG2242">
    <property type="taxonomic scope" value="Bacteria"/>
</dbReference>
<organism evidence="2 3">
    <name type="scientific">Bernardetia litoralis (strain ATCC 23117 / DSM 6794 / NBRC 15988 / NCIMB 1366 / Fx l1 / Sio-4)</name>
    <name type="common">Flexibacter litoralis</name>
    <dbReference type="NCBI Taxonomy" id="880071"/>
    <lineage>
        <taxon>Bacteria</taxon>
        <taxon>Pseudomonadati</taxon>
        <taxon>Bacteroidota</taxon>
        <taxon>Cytophagia</taxon>
        <taxon>Cytophagales</taxon>
        <taxon>Bernardetiaceae</taxon>
        <taxon>Bernardetia</taxon>
    </lineage>
</organism>
<dbReference type="HOGENOM" id="CLU_068034_0_0_10"/>
<keyword evidence="3" id="KW-1185">Reference proteome</keyword>
<dbReference type="NCBIfam" id="TIGR01444">
    <property type="entry name" value="fkbM_fam"/>
    <property type="match status" value="1"/>
</dbReference>
<accession>I4AI87</accession>
<dbReference type="Gene3D" id="3.40.50.150">
    <property type="entry name" value="Vaccinia Virus protein VP39"/>
    <property type="match status" value="1"/>
</dbReference>
<dbReference type="RefSeq" id="WP_014797129.1">
    <property type="nucleotide sequence ID" value="NC_018018.1"/>
</dbReference>
<keyword evidence="2" id="KW-0489">Methyltransferase</keyword>
<dbReference type="GO" id="GO:0008168">
    <property type="term" value="F:methyltransferase activity"/>
    <property type="evidence" value="ECO:0007669"/>
    <property type="project" value="UniProtKB-KW"/>
</dbReference>
<evidence type="ECO:0000313" key="3">
    <source>
        <dbReference type="Proteomes" id="UP000006054"/>
    </source>
</evidence>
<keyword evidence="2" id="KW-0808">Transferase</keyword>
<dbReference type="Pfam" id="PF05050">
    <property type="entry name" value="Methyltransf_21"/>
    <property type="match status" value="1"/>
</dbReference>
<dbReference type="InterPro" id="IPR029063">
    <property type="entry name" value="SAM-dependent_MTases_sf"/>
</dbReference>
<dbReference type="KEGG" id="fli:Fleli_1235"/>
<proteinExistence type="predicted"/>
<dbReference type="PANTHER" id="PTHR34203:SF15">
    <property type="entry name" value="SLL1173 PROTEIN"/>
    <property type="match status" value="1"/>
</dbReference>
<evidence type="ECO:0000313" key="2">
    <source>
        <dbReference type="EMBL" id="AFM03672.1"/>
    </source>
</evidence>
<reference evidence="3" key="1">
    <citation type="submission" date="2012-06" db="EMBL/GenBank/DDBJ databases">
        <title>The complete genome of Flexibacter litoralis DSM 6794.</title>
        <authorList>
            <person name="Lucas S."/>
            <person name="Copeland A."/>
            <person name="Lapidus A."/>
            <person name="Glavina del Rio T."/>
            <person name="Dalin E."/>
            <person name="Tice H."/>
            <person name="Bruce D."/>
            <person name="Goodwin L."/>
            <person name="Pitluck S."/>
            <person name="Peters L."/>
            <person name="Ovchinnikova G."/>
            <person name="Lu M."/>
            <person name="Kyrpides N."/>
            <person name="Mavromatis K."/>
            <person name="Ivanova N."/>
            <person name="Brettin T."/>
            <person name="Detter J.C."/>
            <person name="Han C."/>
            <person name="Larimer F."/>
            <person name="Land M."/>
            <person name="Hauser L."/>
            <person name="Markowitz V."/>
            <person name="Cheng J.-F."/>
            <person name="Hugenholtz P."/>
            <person name="Woyke T."/>
            <person name="Wu D."/>
            <person name="Spring S."/>
            <person name="Lang E."/>
            <person name="Kopitz M."/>
            <person name="Brambilla E."/>
            <person name="Klenk H.-P."/>
            <person name="Eisen J.A."/>
        </authorList>
    </citation>
    <scope>NUCLEOTIDE SEQUENCE [LARGE SCALE GENOMIC DNA]</scope>
    <source>
        <strain evidence="3">ATCC 23117 / DSM 6794 / NBRC 15988 / NCIMB 1366 / Sio-4</strain>
    </source>
</reference>
<evidence type="ECO:0000259" key="1">
    <source>
        <dbReference type="Pfam" id="PF05050"/>
    </source>
</evidence>
<dbReference type="GO" id="GO:0032259">
    <property type="term" value="P:methylation"/>
    <property type="evidence" value="ECO:0007669"/>
    <property type="project" value="UniProtKB-KW"/>
</dbReference>
<dbReference type="OrthoDB" id="9812600at2"/>
<sequence length="272" mass="31266">MLYKIANFYAAFFANKLFYKWNKLLFHCALRGLGIHNSETRKRSGEESFLRNILNQKGNQSNTNKNLVVFDVGANVGNYSLYIKKINPNTEIYAFEPHPKTFQKLEKTASQNGFNAFNVGCGDAEGTLIIYDYAQNDGSSHASLYKGVMEDIYQKESIATEVEIIPLDPFIEKLMTENKISQIDLLKIDTEGHELAVLQGAKSILEKGIVKAIHFEFNAMNIISRTFFKDFMDLLPNYDFYRMLPDSLHKIEKYDPIYDEIFAFQNIVAFKK</sequence>
<dbReference type="EMBL" id="CP003345">
    <property type="protein sequence ID" value="AFM03672.1"/>
    <property type="molecule type" value="Genomic_DNA"/>
</dbReference>
<dbReference type="Proteomes" id="UP000006054">
    <property type="component" value="Chromosome"/>
</dbReference>
<feature type="domain" description="Methyltransferase FkbM" evidence="1">
    <location>
        <begin position="71"/>
        <end position="240"/>
    </location>
</feature>